<accession>X0Z165</accession>
<feature type="transmembrane region" description="Helical" evidence="1">
    <location>
        <begin position="46"/>
        <end position="66"/>
    </location>
</feature>
<keyword evidence="1" id="KW-0812">Transmembrane</keyword>
<feature type="transmembrane region" description="Helical" evidence="1">
    <location>
        <begin position="73"/>
        <end position="91"/>
    </location>
</feature>
<gene>
    <name evidence="3" type="ORF">S01H4_04249</name>
</gene>
<comment type="caution">
    <text evidence="3">The sequence shown here is derived from an EMBL/GenBank/DDBJ whole genome shotgun (WGS) entry which is preliminary data.</text>
</comment>
<reference evidence="3" key="1">
    <citation type="journal article" date="2014" name="Front. Microbiol.">
        <title>High frequency of phylogenetically diverse reductive dehalogenase-homologous genes in deep subseafloor sedimentary metagenomes.</title>
        <authorList>
            <person name="Kawai M."/>
            <person name="Futagami T."/>
            <person name="Toyoda A."/>
            <person name="Takaki Y."/>
            <person name="Nishi S."/>
            <person name="Hori S."/>
            <person name="Arai W."/>
            <person name="Tsubouchi T."/>
            <person name="Morono Y."/>
            <person name="Uchiyama I."/>
            <person name="Ito T."/>
            <person name="Fujiyama A."/>
            <person name="Inagaki F."/>
            <person name="Takami H."/>
        </authorList>
    </citation>
    <scope>NUCLEOTIDE SEQUENCE</scope>
    <source>
        <strain evidence="3">Expedition CK06-06</strain>
    </source>
</reference>
<feature type="transmembrane region" description="Helical" evidence="1">
    <location>
        <begin position="97"/>
        <end position="120"/>
    </location>
</feature>
<dbReference type="EMBL" id="BART01001122">
    <property type="protein sequence ID" value="GAG62714.1"/>
    <property type="molecule type" value="Genomic_DNA"/>
</dbReference>
<dbReference type="InterPro" id="IPR056087">
    <property type="entry name" value="DUF7670"/>
</dbReference>
<keyword evidence="1" id="KW-1133">Transmembrane helix</keyword>
<evidence type="ECO:0000313" key="3">
    <source>
        <dbReference type="EMBL" id="GAG62714.1"/>
    </source>
</evidence>
<feature type="transmembrane region" description="Helical" evidence="1">
    <location>
        <begin position="21"/>
        <end position="40"/>
    </location>
</feature>
<evidence type="ECO:0000259" key="2">
    <source>
        <dbReference type="Pfam" id="PF24709"/>
    </source>
</evidence>
<sequence length="128" mass="13969">MKNISNSNDRTAKRIRWAARVIGIIIGAFWTISLIASSIAEFGTPVPIEGFILAGLITINVAGVIIAWRKEKIGGIIIVAAAVSLCTFSYIEAGHNKILAMLFSGFPFLISGILFLISWWRSKITYSP</sequence>
<name>X0Z165_9ZZZZ</name>
<dbReference type="AlphaFoldDB" id="X0Z165"/>
<feature type="domain" description="DUF7670" evidence="2">
    <location>
        <begin position="10"/>
        <end position="123"/>
    </location>
</feature>
<proteinExistence type="predicted"/>
<dbReference type="Pfam" id="PF24709">
    <property type="entry name" value="DUF7670"/>
    <property type="match status" value="1"/>
</dbReference>
<organism evidence="3">
    <name type="scientific">marine sediment metagenome</name>
    <dbReference type="NCBI Taxonomy" id="412755"/>
    <lineage>
        <taxon>unclassified sequences</taxon>
        <taxon>metagenomes</taxon>
        <taxon>ecological metagenomes</taxon>
    </lineage>
</organism>
<keyword evidence="1" id="KW-0472">Membrane</keyword>
<protein>
    <recommendedName>
        <fullName evidence="2">DUF7670 domain-containing protein</fullName>
    </recommendedName>
</protein>
<evidence type="ECO:0000256" key="1">
    <source>
        <dbReference type="SAM" id="Phobius"/>
    </source>
</evidence>